<keyword evidence="2" id="KW-1185">Reference proteome</keyword>
<sequence>MALREPTISNMVDRFLKKLHLQSMAGMITQMGAEFHGYGGFPSLQVLYLNRIMPRLPRIQKLKISIFSGSLLSCVGRLTSLSVLKVENMNDMSSFPSGCIRNLTSLKQLEIRKCRQLQSLPGDELQYLEMLRSMIIENCDNLASFPSEVGRLNSPCFLQFLTICGVVKSNVTFVDWDSDYGYEAVKQPYCIGRKRSPSLSQSSVLTTQSEVALPGSYSSNHSDWPDEALVF</sequence>
<protein>
    <submittedName>
        <fullName evidence="1">Uncharacterized protein</fullName>
    </submittedName>
</protein>
<accession>A0A8J5GUS8</accession>
<gene>
    <name evidence="1" type="ORF">ZIOFF_030045</name>
</gene>
<evidence type="ECO:0000313" key="1">
    <source>
        <dbReference type="EMBL" id="KAG6511958.1"/>
    </source>
</evidence>
<dbReference type="SUPFAM" id="SSF52058">
    <property type="entry name" value="L domain-like"/>
    <property type="match status" value="1"/>
</dbReference>
<organism evidence="1 2">
    <name type="scientific">Zingiber officinale</name>
    <name type="common">Ginger</name>
    <name type="synonym">Amomum zingiber</name>
    <dbReference type="NCBI Taxonomy" id="94328"/>
    <lineage>
        <taxon>Eukaryota</taxon>
        <taxon>Viridiplantae</taxon>
        <taxon>Streptophyta</taxon>
        <taxon>Embryophyta</taxon>
        <taxon>Tracheophyta</taxon>
        <taxon>Spermatophyta</taxon>
        <taxon>Magnoliopsida</taxon>
        <taxon>Liliopsida</taxon>
        <taxon>Zingiberales</taxon>
        <taxon>Zingiberaceae</taxon>
        <taxon>Zingiber</taxon>
    </lineage>
</organism>
<proteinExistence type="predicted"/>
<dbReference type="Proteomes" id="UP000734854">
    <property type="component" value="Unassembled WGS sequence"/>
</dbReference>
<dbReference type="Gene3D" id="3.80.10.10">
    <property type="entry name" value="Ribonuclease Inhibitor"/>
    <property type="match status" value="1"/>
</dbReference>
<dbReference type="EMBL" id="JACMSC010000008">
    <property type="protein sequence ID" value="KAG6511958.1"/>
    <property type="molecule type" value="Genomic_DNA"/>
</dbReference>
<comment type="caution">
    <text evidence="1">The sequence shown here is derived from an EMBL/GenBank/DDBJ whole genome shotgun (WGS) entry which is preliminary data.</text>
</comment>
<dbReference type="AlphaFoldDB" id="A0A8J5GUS8"/>
<dbReference type="PANTHER" id="PTHR36766:SF30">
    <property type="entry name" value="TIR-NBS TYPE DISEASE RESISTANCE PROTEIN-RELATED"/>
    <property type="match status" value="1"/>
</dbReference>
<name>A0A8J5GUS8_ZINOF</name>
<dbReference type="InterPro" id="IPR032675">
    <property type="entry name" value="LRR_dom_sf"/>
</dbReference>
<evidence type="ECO:0000313" key="2">
    <source>
        <dbReference type="Proteomes" id="UP000734854"/>
    </source>
</evidence>
<dbReference type="PANTHER" id="PTHR36766">
    <property type="entry name" value="PLANT BROAD-SPECTRUM MILDEW RESISTANCE PROTEIN RPW8"/>
    <property type="match status" value="1"/>
</dbReference>
<reference evidence="1 2" key="1">
    <citation type="submission" date="2020-08" db="EMBL/GenBank/DDBJ databases">
        <title>Plant Genome Project.</title>
        <authorList>
            <person name="Zhang R.-G."/>
        </authorList>
    </citation>
    <scope>NUCLEOTIDE SEQUENCE [LARGE SCALE GENOMIC DNA]</scope>
    <source>
        <tissue evidence="1">Rhizome</tissue>
    </source>
</reference>